<name>A0A6G1X1I2_9BACI</name>
<dbReference type="EMBL" id="WJNH01000001">
    <property type="protein sequence ID" value="MRG84851.1"/>
    <property type="molecule type" value="Genomic_DNA"/>
</dbReference>
<keyword evidence="1" id="KW-1133">Transmembrane helix</keyword>
<evidence type="ECO:0000256" key="1">
    <source>
        <dbReference type="SAM" id="Phobius"/>
    </source>
</evidence>
<accession>A0A6G1X1I2</accession>
<dbReference type="RefSeq" id="WP_153726823.1">
    <property type="nucleotide sequence ID" value="NZ_WJNH01000001.1"/>
</dbReference>
<feature type="domain" description="DUF1468" evidence="2">
    <location>
        <begin position="12"/>
        <end position="143"/>
    </location>
</feature>
<organism evidence="3 4">
    <name type="scientific">Salinibacillus xinjiangensis</name>
    <dbReference type="NCBI Taxonomy" id="1229268"/>
    <lineage>
        <taxon>Bacteria</taxon>
        <taxon>Bacillati</taxon>
        <taxon>Bacillota</taxon>
        <taxon>Bacilli</taxon>
        <taxon>Bacillales</taxon>
        <taxon>Bacillaceae</taxon>
        <taxon>Salinibacillus</taxon>
    </lineage>
</organism>
<feature type="transmembrane region" description="Helical" evidence="1">
    <location>
        <begin position="67"/>
        <end position="86"/>
    </location>
</feature>
<evidence type="ECO:0000259" key="2">
    <source>
        <dbReference type="Pfam" id="PF07331"/>
    </source>
</evidence>
<keyword evidence="1" id="KW-0472">Membrane</keyword>
<keyword evidence="1" id="KW-0812">Transmembrane</keyword>
<protein>
    <recommendedName>
        <fullName evidence="2">DUF1468 domain-containing protein</fullName>
    </recommendedName>
</protein>
<reference evidence="3 4" key="1">
    <citation type="submission" date="2019-11" db="EMBL/GenBank/DDBJ databases">
        <authorList>
            <person name="Li J."/>
        </authorList>
    </citation>
    <scope>NUCLEOTIDE SEQUENCE [LARGE SCALE GENOMIC DNA]</scope>
    <source>
        <strain evidence="3 4">J4</strain>
    </source>
</reference>
<feature type="transmembrane region" description="Helical" evidence="1">
    <location>
        <begin position="35"/>
        <end position="55"/>
    </location>
</feature>
<feature type="transmembrane region" description="Helical" evidence="1">
    <location>
        <begin position="92"/>
        <end position="109"/>
    </location>
</feature>
<sequence length="143" mass="16666">MKERKLLYGDAITGLFLLLLSIVFGLITLQLDPRIVRYPQIVLVILGILSSCLIIKEIRKKDKSVKQFYWINIFKTILLFAVIYIYLTTIDLIGFVTASTLLMIVLMMISNSYWKWYWILTSSLLTAILIYFVFGQIFYVPLP</sequence>
<dbReference type="InterPro" id="IPR009936">
    <property type="entry name" value="DUF1468"/>
</dbReference>
<evidence type="ECO:0000313" key="3">
    <source>
        <dbReference type="EMBL" id="MRG84851.1"/>
    </source>
</evidence>
<dbReference type="Proteomes" id="UP000480185">
    <property type="component" value="Unassembled WGS sequence"/>
</dbReference>
<feature type="transmembrane region" description="Helical" evidence="1">
    <location>
        <begin position="116"/>
        <end position="139"/>
    </location>
</feature>
<comment type="caution">
    <text evidence="3">The sequence shown here is derived from an EMBL/GenBank/DDBJ whole genome shotgun (WGS) entry which is preliminary data.</text>
</comment>
<dbReference type="Pfam" id="PF07331">
    <property type="entry name" value="TctB"/>
    <property type="match status" value="1"/>
</dbReference>
<dbReference type="AlphaFoldDB" id="A0A6G1X1I2"/>
<feature type="transmembrane region" description="Helical" evidence="1">
    <location>
        <begin position="7"/>
        <end position="29"/>
    </location>
</feature>
<proteinExistence type="predicted"/>
<evidence type="ECO:0000313" key="4">
    <source>
        <dbReference type="Proteomes" id="UP000480185"/>
    </source>
</evidence>
<keyword evidence="4" id="KW-1185">Reference proteome</keyword>
<gene>
    <name evidence="3" type="ORF">GH754_00760</name>
</gene>